<dbReference type="PANTHER" id="PTHR42891">
    <property type="entry name" value="D-GLYCERO-BETA-D-MANNO-HEPTOSE-1,7-BISPHOSPHATE 7-PHOSPHATASE"/>
    <property type="match status" value="1"/>
</dbReference>
<keyword evidence="3" id="KW-0479">Metal-binding</keyword>
<keyword evidence="4 7" id="KW-0378">Hydrolase</keyword>
<evidence type="ECO:0000256" key="7">
    <source>
        <dbReference type="PIRNR" id="PIRNR004682"/>
    </source>
</evidence>
<dbReference type="GO" id="GO:0034200">
    <property type="term" value="F:D-glycero-beta-D-manno-heptose 1,7-bisphosphate 7-phosphatase activity"/>
    <property type="evidence" value="ECO:0007669"/>
    <property type="project" value="UniProtKB-EC"/>
</dbReference>
<dbReference type="EC" id="3.1.3.-" evidence="7"/>
<dbReference type="PANTHER" id="PTHR42891:SF1">
    <property type="entry name" value="D-GLYCERO-BETA-D-MANNO-HEPTOSE-1,7-BISPHOSPHATE 7-PHOSPHATASE"/>
    <property type="match status" value="1"/>
</dbReference>
<dbReference type="NCBIfam" id="TIGR01656">
    <property type="entry name" value="Histidinol-ppas"/>
    <property type="match status" value="1"/>
</dbReference>
<dbReference type="PIRSF" id="PIRSF004682">
    <property type="entry name" value="GmhB"/>
    <property type="match status" value="1"/>
</dbReference>
<dbReference type="InterPro" id="IPR004446">
    <property type="entry name" value="Heptose_bisP_phosphatase"/>
</dbReference>
<accession>A0ABU9MRT8</accession>
<dbReference type="InterPro" id="IPR036412">
    <property type="entry name" value="HAD-like_sf"/>
</dbReference>
<dbReference type="InterPro" id="IPR023214">
    <property type="entry name" value="HAD_sf"/>
</dbReference>
<evidence type="ECO:0000256" key="1">
    <source>
        <dbReference type="ARBA" id="ARBA00004496"/>
    </source>
</evidence>
<comment type="similarity">
    <text evidence="7">Belongs to the gmhB family.</text>
</comment>
<dbReference type="InterPro" id="IPR006549">
    <property type="entry name" value="HAD-SF_hydro_IIIA"/>
</dbReference>
<evidence type="ECO:0000313" key="8">
    <source>
        <dbReference type="EMBL" id="MEM0514034.1"/>
    </source>
</evidence>
<name>A0ABU9MRT8_9GAMM</name>
<reference evidence="8 9" key="1">
    <citation type="submission" date="2024-03" db="EMBL/GenBank/DDBJ databases">
        <title>Pseudoalteromonas qingdaonensis sp. nov., isolated from the intestines of marine benthic organisms.</title>
        <authorList>
            <person name="Lin X."/>
            <person name="Fang S."/>
            <person name="Hu X."/>
        </authorList>
    </citation>
    <scope>NUCLEOTIDE SEQUENCE [LARGE SCALE GENOMIC DNA]</scope>
    <source>
        <strain evidence="8 9">YIC-827</strain>
    </source>
</reference>
<evidence type="ECO:0000256" key="4">
    <source>
        <dbReference type="ARBA" id="ARBA00022801"/>
    </source>
</evidence>
<dbReference type="NCBIfam" id="NF006506">
    <property type="entry name" value="PRK08942.1"/>
    <property type="match status" value="1"/>
</dbReference>
<keyword evidence="5 7" id="KW-0119">Carbohydrate metabolism</keyword>
<dbReference type="NCBIfam" id="TIGR00213">
    <property type="entry name" value="GmhB_yaeD"/>
    <property type="match status" value="1"/>
</dbReference>
<protein>
    <recommendedName>
        <fullName evidence="6 7">D,D-heptose 1,7-bisphosphate phosphatase</fullName>
        <ecNumber evidence="7">3.1.3.-</ecNumber>
    </recommendedName>
</protein>
<dbReference type="RefSeq" id="WP_342675575.1">
    <property type="nucleotide sequence ID" value="NZ_JBCGCU010000001.1"/>
</dbReference>
<dbReference type="Proteomes" id="UP001447008">
    <property type="component" value="Unassembled WGS sequence"/>
</dbReference>
<gene>
    <name evidence="8" type="primary">gmhB</name>
    <name evidence="8" type="ORF">WCN91_01035</name>
</gene>
<proteinExistence type="inferred from homology"/>
<dbReference type="SUPFAM" id="SSF56784">
    <property type="entry name" value="HAD-like"/>
    <property type="match status" value="1"/>
</dbReference>
<evidence type="ECO:0000256" key="6">
    <source>
        <dbReference type="ARBA" id="ARBA00031828"/>
    </source>
</evidence>
<comment type="caution">
    <text evidence="8">The sequence shown here is derived from an EMBL/GenBank/DDBJ whole genome shotgun (WGS) entry which is preliminary data.</text>
</comment>
<keyword evidence="2 7" id="KW-0963">Cytoplasm</keyword>
<evidence type="ECO:0000256" key="2">
    <source>
        <dbReference type="ARBA" id="ARBA00022490"/>
    </source>
</evidence>
<dbReference type="EMBL" id="JBCGCU010000001">
    <property type="protein sequence ID" value="MEM0514034.1"/>
    <property type="molecule type" value="Genomic_DNA"/>
</dbReference>
<dbReference type="NCBIfam" id="TIGR01662">
    <property type="entry name" value="HAD-SF-IIIA"/>
    <property type="match status" value="1"/>
</dbReference>
<organism evidence="8 9">
    <name type="scientific">Pseudoalteromonas qingdaonensis</name>
    <dbReference type="NCBI Taxonomy" id="3131913"/>
    <lineage>
        <taxon>Bacteria</taxon>
        <taxon>Pseudomonadati</taxon>
        <taxon>Pseudomonadota</taxon>
        <taxon>Gammaproteobacteria</taxon>
        <taxon>Alteromonadales</taxon>
        <taxon>Pseudoalteromonadaceae</taxon>
        <taxon>Pseudoalteromonas</taxon>
    </lineage>
</organism>
<comment type="subcellular location">
    <subcellularLocation>
        <location evidence="1 7">Cytoplasm</location>
    </subcellularLocation>
</comment>
<dbReference type="Gene3D" id="3.40.50.1000">
    <property type="entry name" value="HAD superfamily/HAD-like"/>
    <property type="match status" value="1"/>
</dbReference>
<dbReference type="Pfam" id="PF13242">
    <property type="entry name" value="Hydrolase_like"/>
    <property type="match status" value="1"/>
</dbReference>
<evidence type="ECO:0000256" key="3">
    <source>
        <dbReference type="ARBA" id="ARBA00022723"/>
    </source>
</evidence>
<dbReference type="InterPro" id="IPR006543">
    <property type="entry name" value="Histidinol-phos"/>
</dbReference>
<sequence length="183" mass="20002">MSNKAVFLDRDGVINVDHAYVHKAEDFEFIDGVFDACLAFQNMGYRLIVVTNQSGIGRGYYSEAQFAELSEWMKAQFAAHGVQLDAIYYCPHHPTKGQGDYGVDCDCRKPEPGMLQQGIEVFDLDPSQCIMVGDKHGDMLAAKSCGIGTKVLVRSGQEFAEQALADADLVCDSLAEVPALIKA</sequence>
<dbReference type="CDD" id="cd07503">
    <property type="entry name" value="HAD_HisB-N"/>
    <property type="match status" value="1"/>
</dbReference>
<keyword evidence="9" id="KW-1185">Reference proteome</keyword>
<evidence type="ECO:0000313" key="9">
    <source>
        <dbReference type="Proteomes" id="UP001447008"/>
    </source>
</evidence>
<evidence type="ECO:0000256" key="5">
    <source>
        <dbReference type="ARBA" id="ARBA00023277"/>
    </source>
</evidence>